<name>A0A1E3NH79_9ASCO</name>
<protein>
    <submittedName>
        <fullName evidence="2">Uncharacterized protein</fullName>
    </submittedName>
</protein>
<keyword evidence="1" id="KW-0472">Membrane</keyword>
<dbReference type="OrthoDB" id="3990500at2759"/>
<dbReference type="GeneID" id="30178935"/>
<organism evidence="2 3">
    <name type="scientific">Pichia membranifaciens NRRL Y-2026</name>
    <dbReference type="NCBI Taxonomy" id="763406"/>
    <lineage>
        <taxon>Eukaryota</taxon>
        <taxon>Fungi</taxon>
        <taxon>Dikarya</taxon>
        <taxon>Ascomycota</taxon>
        <taxon>Saccharomycotina</taxon>
        <taxon>Pichiomycetes</taxon>
        <taxon>Pichiales</taxon>
        <taxon>Pichiaceae</taxon>
        <taxon>Pichia</taxon>
    </lineage>
</organism>
<dbReference type="Proteomes" id="UP000094455">
    <property type="component" value="Unassembled WGS sequence"/>
</dbReference>
<feature type="transmembrane region" description="Helical" evidence="1">
    <location>
        <begin position="70"/>
        <end position="92"/>
    </location>
</feature>
<feature type="non-terminal residue" evidence="2">
    <location>
        <position position="1"/>
    </location>
</feature>
<keyword evidence="1" id="KW-1133">Transmembrane helix</keyword>
<sequence>LLGVLGVSSLYLGAHKPLLNDAGYANGPVSITTPGSPNIYYDNKKPVYDGAFGGRLNYRQVALGSMTGLVIGYAVSRLSTVLFVFSIFAYLIGIYLRKQGVVVVDTKGLVKGAVNSVSWDELLFDQTSFSVPFLSSFCIAA</sequence>
<dbReference type="EMBL" id="KV454006">
    <property type="protein sequence ID" value="ODQ44703.1"/>
    <property type="molecule type" value="Genomic_DNA"/>
</dbReference>
<proteinExistence type="predicted"/>
<evidence type="ECO:0000313" key="3">
    <source>
        <dbReference type="Proteomes" id="UP000094455"/>
    </source>
</evidence>
<reference evidence="2 3" key="1">
    <citation type="journal article" date="2016" name="Proc. Natl. Acad. Sci. U.S.A.">
        <title>Comparative genomics of biotechnologically important yeasts.</title>
        <authorList>
            <person name="Riley R."/>
            <person name="Haridas S."/>
            <person name="Wolfe K.H."/>
            <person name="Lopes M.R."/>
            <person name="Hittinger C.T."/>
            <person name="Goeker M."/>
            <person name="Salamov A.A."/>
            <person name="Wisecaver J.H."/>
            <person name="Long T.M."/>
            <person name="Calvey C.H."/>
            <person name="Aerts A.L."/>
            <person name="Barry K.W."/>
            <person name="Choi C."/>
            <person name="Clum A."/>
            <person name="Coughlan A.Y."/>
            <person name="Deshpande S."/>
            <person name="Douglass A.P."/>
            <person name="Hanson S.J."/>
            <person name="Klenk H.-P."/>
            <person name="LaButti K.M."/>
            <person name="Lapidus A."/>
            <person name="Lindquist E.A."/>
            <person name="Lipzen A.M."/>
            <person name="Meier-Kolthoff J.P."/>
            <person name="Ohm R.A."/>
            <person name="Otillar R.P."/>
            <person name="Pangilinan J.L."/>
            <person name="Peng Y."/>
            <person name="Rokas A."/>
            <person name="Rosa C.A."/>
            <person name="Scheuner C."/>
            <person name="Sibirny A.A."/>
            <person name="Slot J.C."/>
            <person name="Stielow J.B."/>
            <person name="Sun H."/>
            <person name="Kurtzman C.P."/>
            <person name="Blackwell M."/>
            <person name="Grigoriev I.V."/>
            <person name="Jeffries T.W."/>
        </authorList>
    </citation>
    <scope>NUCLEOTIDE SEQUENCE [LARGE SCALE GENOMIC DNA]</scope>
    <source>
        <strain evidence="2 3">NRRL Y-2026</strain>
    </source>
</reference>
<evidence type="ECO:0000256" key="1">
    <source>
        <dbReference type="SAM" id="Phobius"/>
    </source>
</evidence>
<dbReference type="RefSeq" id="XP_019015816.1">
    <property type="nucleotide sequence ID" value="XM_019162248.1"/>
</dbReference>
<dbReference type="STRING" id="763406.A0A1E3NH79"/>
<keyword evidence="1" id="KW-0812">Transmembrane</keyword>
<dbReference type="AlphaFoldDB" id="A0A1E3NH79"/>
<gene>
    <name evidence="2" type="ORF">PICMEDRAFT_22326</name>
</gene>
<keyword evidence="3" id="KW-1185">Reference proteome</keyword>
<accession>A0A1E3NH79</accession>
<evidence type="ECO:0000313" key="2">
    <source>
        <dbReference type="EMBL" id="ODQ44703.1"/>
    </source>
</evidence>
<feature type="non-terminal residue" evidence="2">
    <location>
        <position position="141"/>
    </location>
</feature>